<dbReference type="EMBL" id="CP023445">
    <property type="protein sequence ID" value="ATE54782.1"/>
    <property type="molecule type" value="Genomic_DNA"/>
</dbReference>
<proteinExistence type="predicted"/>
<keyword evidence="2" id="KW-1185">Reference proteome</keyword>
<accession>A0A290Z735</accession>
<evidence type="ECO:0008006" key="3">
    <source>
        <dbReference type="Google" id="ProtNLM"/>
    </source>
</evidence>
<sequence>MVEAARCGAWAGGTGGPALAELAASEDPDPYGVRVRAVRVVGPLDLDHLTATVPLVLRACVIPEPVTCRNARLRELDLSGSALTILAAEGASVDDGLPLQDIEVRGADDNGAVRLSRARIGGHVSLERAQVVNDFGPGVHAVSLRVDGDLVLSGAVVRGCGEFGALRLLGTRVDGTAGLEGIHCANNSGPGLTADHLHVDGGLFLTGAVVRGSGEKGALRLPGADLRGQLVLENARVDNPSGPLLVLIETQVAEALVLPASLVCPHSKALRAGRPCPGRDRQIIVQCLVFARLAEVSWQKWLHLLVEHTPDYVPQPFQQLAAVKRTAGHDANAREILLVQQDQLRRWAAQGVGRPVGATGLRSRCDLDTGTRRGSCSPSCCGCCRTRCGPWRP</sequence>
<reference evidence="1" key="1">
    <citation type="submission" date="2017-09" db="EMBL/GenBank/DDBJ databases">
        <title>Complete Genome Sequence of ansamitocin-producing Bacterium Actinosynnema pretiosum X47.</title>
        <authorList>
            <person name="Cao G."/>
            <person name="Zong G."/>
            <person name="Zhong C."/>
            <person name="Fu J."/>
        </authorList>
    </citation>
    <scope>NUCLEOTIDE SEQUENCE [LARGE SCALE GENOMIC DNA]</scope>
    <source>
        <strain evidence="1">X47</strain>
    </source>
</reference>
<organism evidence="1 2">
    <name type="scientific">Actinosynnema pretiosum</name>
    <dbReference type="NCBI Taxonomy" id="42197"/>
    <lineage>
        <taxon>Bacteria</taxon>
        <taxon>Bacillati</taxon>
        <taxon>Actinomycetota</taxon>
        <taxon>Actinomycetes</taxon>
        <taxon>Pseudonocardiales</taxon>
        <taxon>Pseudonocardiaceae</taxon>
        <taxon>Actinosynnema</taxon>
    </lineage>
</organism>
<dbReference type="Proteomes" id="UP000218505">
    <property type="component" value="Chromosome"/>
</dbReference>
<gene>
    <name evidence="1" type="ORF">CNX65_17095</name>
</gene>
<name>A0A290Z735_9PSEU</name>
<dbReference type="AlphaFoldDB" id="A0A290Z735"/>
<dbReference type="KEGG" id="apre:CNX65_17095"/>
<protein>
    <recommendedName>
        <fullName evidence="3">Membrane-associated oxidoreductase</fullName>
    </recommendedName>
</protein>
<evidence type="ECO:0000313" key="1">
    <source>
        <dbReference type="EMBL" id="ATE54782.1"/>
    </source>
</evidence>
<evidence type="ECO:0000313" key="2">
    <source>
        <dbReference type="Proteomes" id="UP000218505"/>
    </source>
</evidence>